<accession>A0AC60PXX1</accession>
<keyword evidence="2" id="KW-1185">Reference proteome</keyword>
<evidence type="ECO:0000313" key="1">
    <source>
        <dbReference type="EMBL" id="KAG0425554.1"/>
    </source>
</evidence>
<name>A0AC60PXX1_IXOPE</name>
<organism evidence="1 2">
    <name type="scientific">Ixodes persulcatus</name>
    <name type="common">Taiga tick</name>
    <dbReference type="NCBI Taxonomy" id="34615"/>
    <lineage>
        <taxon>Eukaryota</taxon>
        <taxon>Metazoa</taxon>
        <taxon>Ecdysozoa</taxon>
        <taxon>Arthropoda</taxon>
        <taxon>Chelicerata</taxon>
        <taxon>Arachnida</taxon>
        <taxon>Acari</taxon>
        <taxon>Parasitiformes</taxon>
        <taxon>Ixodida</taxon>
        <taxon>Ixodoidea</taxon>
        <taxon>Ixodidae</taxon>
        <taxon>Ixodinae</taxon>
        <taxon>Ixodes</taxon>
    </lineage>
</organism>
<gene>
    <name evidence="1" type="ORF">HPB47_027282</name>
</gene>
<reference evidence="1 2" key="1">
    <citation type="journal article" date="2020" name="Cell">
        <title>Large-Scale Comparative Analyses of Tick Genomes Elucidate Their Genetic Diversity and Vector Capacities.</title>
        <authorList>
            <consortium name="Tick Genome and Microbiome Consortium (TIGMIC)"/>
            <person name="Jia N."/>
            <person name="Wang J."/>
            <person name="Shi W."/>
            <person name="Du L."/>
            <person name="Sun Y."/>
            <person name="Zhan W."/>
            <person name="Jiang J.F."/>
            <person name="Wang Q."/>
            <person name="Zhang B."/>
            <person name="Ji P."/>
            <person name="Bell-Sakyi L."/>
            <person name="Cui X.M."/>
            <person name="Yuan T.T."/>
            <person name="Jiang B.G."/>
            <person name="Yang W.F."/>
            <person name="Lam T.T."/>
            <person name="Chang Q.C."/>
            <person name="Ding S.J."/>
            <person name="Wang X.J."/>
            <person name="Zhu J.G."/>
            <person name="Ruan X.D."/>
            <person name="Zhao L."/>
            <person name="Wei J.T."/>
            <person name="Ye R.Z."/>
            <person name="Que T.C."/>
            <person name="Du C.H."/>
            <person name="Zhou Y.H."/>
            <person name="Cheng J.X."/>
            <person name="Dai P.F."/>
            <person name="Guo W.B."/>
            <person name="Han X.H."/>
            <person name="Huang E.J."/>
            <person name="Li L.F."/>
            <person name="Wei W."/>
            <person name="Gao Y.C."/>
            <person name="Liu J.Z."/>
            <person name="Shao H.Z."/>
            <person name="Wang X."/>
            <person name="Wang C.C."/>
            <person name="Yang T.C."/>
            <person name="Huo Q.B."/>
            <person name="Li W."/>
            <person name="Chen H.Y."/>
            <person name="Chen S.E."/>
            <person name="Zhou L.G."/>
            <person name="Ni X.B."/>
            <person name="Tian J.H."/>
            <person name="Sheng Y."/>
            <person name="Liu T."/>
            <person name="Pan Y.S."/>
            <person name="Xia L.Y."/>
            <person name="Li J."/>
            <person name="Zhao F."/>
            <person name="Cao W.C."/>
        </authorList>
    </citation>
    <scope>NUCLEOTIDE SEQUENCE [LARGE SCALE GENOMIC DNA]</scope>
    <source>
        <strain evidence="1">Iper-2018</strain>
    </source>
</reference>
<proteinExistence type="predicted"/>
<comment type="caution">
    <text evidence="1">The sequence shown here is derived from an EMBL/GenBank/DDBJ whole genome shotgun (WGS) entry which is preliminary data.</text>
</comment>
<dbReference type="EMBL" id="JABSTQ010009825">
    <property type="protein sequence ID" value="KAG0425554.1"/>
    <property type="molecule type" value="Genomic_DNA"/>
</dbReference>
<feature type="non-terminal residue" evidence="1">
    <location>
        <position position="1"/>
    </location>
</feature>
<dbReference type="Proteomes" id="UP000805193">
    <property type="component" value="Unassembled WGS sequence"/>
</dbReference>
<protein>
    <submittedName>
        <fullName evidence="1">Uncharacterized protein</fullName>
    </submittedName>
</protein>
<evidence type="ECO:0000313" key="2">
    <source>
        <dbReference type="Proteomes" id="UP000805193"/>
    </source>
</evidence>
<sequence length="329" mass="35531">VTFKWLTSKLDVHPNVAKEHLQRFINEQEADGSNVAGHSIVTGVKNKVYRVVLTPRKQVEKAKQSLTSVTGVHVYSAEPANLEVRDALSSDMWHHPRQSPVQDVEAKLLDAATRSQQSKASPIRCDAALETRSSAKRPPVAAKVGPSSTAGKTSVQGSTKLVATKKEESPPTSKPIKTTKPGAASKSSKGKGKQNELAAMFSKARTVANRGKAVTLFALPADLARERGGGSGKCKSCKHIIRKASIQREGKGTRQRSEKLSSGKSKVASELKDVAPNSVTPKKKGKPEAQESPESLVRSKRVSKRKVIRPVTSRQERHDTDDDEDVASV</sequence>